<dbReference type="EMBL" id="CP000561">
    <property type="protein sequence ID" value="ABO08065.1"/>
    <property type="molecule type" value="Genomic_DNA"/>
</dbReference>
<accession>A3MTU8</accession>
<evidence type="ECO:0000313" key="2">
    <source>
        <dbReference type="Proteomes" id="UP000001431"/>
    </source>
</evidence>
<dbReference type="HOGENOM" id="CLU_1912444_0_0_2"/>
<gene>
    <name evidence="1" type="ordered locus">Pcal_0639</name>
</gene>
<evidence type="ECO:0000313" key="1">
    <source>
        <dbReference type="EMBL" id="ABO08065.1"/>
    </source>
</evidence>
<dbReference type="AlphaFoldDB" id="A3MTU8"/>
<dbReference type="KEGG" id="pcl:Pcal_0639"/>
<organism evidence="1 2">
    <name type="scientific">Pyrobaculum calidifontis (strain DSM 21063 / JCM 11548 / VA1)</name>
    <dbReference type="NCBI Taxonomy" id="410359"/>
    <lineage>
        <taxon>Archaea</taxon>
        <taxon>Thermoproteota</taxon>
        <taxon>Thermoprotei</taxon>
        <taxon>Thermoproteales</taxon>
        <taxon>Thermoproteaceae</taxon>
        <taxon>Pyrobaculum</taxon>
    </lineage>
</organism>
<reference evidence="1" key="1">
    <citation type="submission" date="2007-02" db="EMBL/GenBank/DDBJ databases">
        <title>Complete sequence of Pyrobaculum calidifontis JCM 11548.</title>
        <authorList>
            <consortium name="US DOE Joint Genome Institute"/>
            <person name="Copeland A."/>
            <person name="Lucas S."/>
            <person name="Lapidus A."/>
            <person name="Barry K."/>
            <person name="Glavina del Rio T."/>
            <person name="Dalin E."/>
            <person name="Tice H."/>
            <person name="Pitluck S."/>
            <person name="Chain P."/>
            <person name="Malfatti S."/>
            <person name="Shin M."/>
            <person name="Vergez L."/>
            <person name="Schmutz J."/>
            <person name="Larimer F."/>
            <person name="Land M."/>
            <person name="Hauser L."/>
            <person name="Kyrpides N."/>
            <person name="Mikhailova N."/>
            <person name="Cozen A.E."/>
            <person name="Fitz-Gibbon S.T."/>
            <person name="House C.H."/>
            <person name="Saltikov C."/>
            <person name="Lowe T.M."/>
            <person name="Richardson P."/>
        </authorList>
    </citation>
    <scope>NUCLEOTIDE SEQUENCE [LARGE SCALE GENOMIC DNA]</scope>
    <source>
        <strain evidence="1">JCM 11548</strain>
    </source>
</reference>
<dbReference type="eggNOG" id="arCOG07347">
    <property type="taxonomic scope" value="Archaea"/>
</dbReference>
<proteinExistence type="predicted"/>
<protein>
    <submittedName>
        <fullName evidence="1">Uncharacterized protein</fullName>
    </submittedName>
</protein>
<sequence length="122" mass="13788">MSDTCRPERIDLDELLVMGGQQRADYLLVGWRALMVVEEAEDVRKRDIDQLVATVETIRRGSLVDYQGFGLIVAVAHGHRRVDPMVPKIAAALSRKQSREGVVYLVANCDQQLGRFVKEYLC</sequence>
<dbReference type="Proteomes" id="UP000001431">
    <property type="component" value="Chromosome"/>
</dbReference>
<name>A3MTU8_PYRCJ</name>
<keyword evidence="2" id="KW-1185">Reference proteome</keyword>